<dbReference type="EMBL" id="UOEX01000372">
    <property type="protein sequence ID" value="VAW41120.1"/>
    <property type="molecule type" value="Genomic_DNA"/>
</dbReference>
<dbReference type="InterPro" id="IPR001714">
    <property type="entry name" value="Pept_M24_MAP"/>
</dbReference>
<dbReference type="InterPro" id="IPR036005">
    <property type="entry name" value="Creatinase/aminopeptidase-like"/>
</dbReference>
<keyword evidence="3" id="KW-0479">Metal-binding</keyword>
<dbReference type="SUPFAM" id="SSF55920">
    <property type="entry name" value="Creatinase/aminopeptidase"/>
    <property type="match status" value="1"/>
</dbReference>
<name>A0A3B0VKQ5_9ZZZZ</name>
<dbReference type="HAMAP" id="MF_01974">
    <property type="entry name" value="MetAP_1"/>
    <property type="match status" value="1"/>
</dbReference>
<evidence type="ECO:0000256" key="1">
    <source>
        <dbReference type="ARBA" id="ARBA00022438"/>
    </source>
</evidence>
<keyword evidence="1 6" id="KW-0031">Aminopeptidase</keyword>
<accession>A0A3B0VKQ5</accession>
<sequence>MTAITIKTAEEIALMARANQIVAGALNCIQQSIKPGLSTWKLDKIAEAYALDNGSTPAFKGYRGYPASLCVSLNEQVVHGIPSKKVLVRDGDIVSIDFGVNYKGYYGDAAVSIALGGVSKSRRRLLQVTRDSLTFAIDQVRPGKRISDVSQAVQRHVEKNNFHVVKQFVGHGIGTHLHEAPEVPNYHRKGRSPRLLPGMVIAIEPMVNVGTSNVKILGDGWTVITADKSDSAHFEHSVAVTEGDPLVLSADIITKKLI</sequence>
<keyword evidence="4 6" id="KW-0378">Hydrolase</keyword>
<evidence type="ECO:0000256" key="3">
    <source>
        <dbReference type="ARBA" id="ARBA00022723"/>
    </source>
</evidence>
<dbReference type="GO" id="GO:0070006">
    <property type="term" value="F:metalloaminopeptidase activity"/>
    <property type="evidence" value="ECO:0007669"/>
    <property type="project" value="InterPro"/>
</dbReference>
<proteinExistence type="inferred from homology"/>
<dbReference type="GO" id="GO:0005829">
    <property type="term" value="C:cytosol"/>
    <property type="evidence" value="ECO:0007669"/>
    <property type="project" value="TreeGrafter"/>
</dbReference>
<evidence type="ECO:0000259" key="5">
    <source>
        <dbReference type="Pfam" id="PF00557"/>
    </source>
</evidence>
<dbReference type="GO" id="GO:0046872">
    <property type="term" value="F:metal ion binding"/>
    <property type="evidence" value="ECO:0007669"/>
    <property type="project" value="UniProtKB-KW"/>
</dbReference>
<feature type="domain" description="Peptidase M24" evidence="5">
    <location>
        <begin position="14"/>
        <end position="242"/>
    </location>
</feature>
<evidence type="ECO:0000313" key="6">
    <source>
        <dbReference type="EMBL" id="VAW41120.1"/>
    </source>
</evidence>
<dbReference type="InterPro" id="IPR002467">
    <property type="entry name" value="Pept_M24A_MAP1"/>
</dbReference>
<protein>
    <submittedName>
        <fullName evidence="6">Methionine aminopeptidase</fullName>
        <ecNumber evidence="6">3.4.11.18</ecNumber>
    </submittedName>
</protein>
<dbReference type="PANTHER" id="PTHR43330">
    <property type="entry name" value="METHIONINE AMINOPEPTIDASE"/>
    <property type="match status" value="1"/>
</dbReference>
<dbReference type="Gene3D" id="3.90.230.10">
    <property type="entry name" value="Creatinase/methionine aminopeptidase superfamily"/>
    <property type="match status" value="1"/>
</dbReference>
<organism evidence="6">
    <name type="scientific">hydrothermal vent metagenome</name>
    <dbReference type="NCBI Taxonomy" id="652676"/>
    <lineage>
        <taxon>unclassified sequences</taxon>
        <taxon>metagenomes</taxon>
        <taxon>ecological metagenomes</taxon>
    </lineage>
</organism>
<dbReference type="GO" id="GO:0006508">
    <property type="term" value="P:proteolysis"/>
    <property type="evidence" value="ECO:0007669"/>
    <property type="project" value="UniProtKB-KW"/>
</dbReference>
<dbReference type="PROSITE" id="PS00680">
    <property type="entry name" value="MAP_1"/>
    <property type="match status" value="1"/>
</dbReference>
<evidence type="ECO:0000256" key="4">
    <source>
        <dbReference type="ARBA" id="ARBA00022801"/>
    </source>
</evidence>
<gene>
    <name evidence="6" type="ORF">MNBD_DELTA03-266</name>
</gene>
<dbReference type="EC" id="3.4.11.18" evidence="6"/>
<keyword evidence="2" id="KW-0645">Protease</keyword>
<dbReference type="PANTHER" id="PTHR43330:SF27">
    <property type="entry name" value="METHIONINE AMINOPEPTIDASE"/>
    <property type="match status" value="1"/>
</dbReference>
<dbReference type="PRINTS" id="PR00599">
    <property type="entry name" value="MAPEPTIDASE"/>
</dbReference>
<dbReference type="InterPro" id="IPR000994">
    <property type="entry name" value="Pept_M24"/>
</dbReference>
<dbReference type="AlphaFoldDB" id="A0A3B0VKQ5"/>
<dbReference type="NCBIfam" id="TIGR00500">
    <property type="entry name" value="met_pdase_I"/>
    <property type="match status" value="1"/>
</dbReference>
<dbReference type="CDD" id="cd01086">
    <property type="entry name" value="MetAP1"/>
    <property type="match status" value="1"/>
</dbReference>
<dbReference type="GO" id="GO:0004239">
    <property type="term" value="F:initiator methionyl aminopeptidase activity"/>
    <property type="evidence" value="ECO:0007669"/>
    <property type="project" value="UniProtKB-EC"/>
</dbReference>
<evidence type="ECO:0000256" key="2">
    <source>
        <dbReference type="ARBA" id="ARBA00022670"/>
    </source>
</evidence>
<dbReference type="Pfam" id="PF00557">
    <property type="entry name" value="Peptidase_M24"/>
    <property type="match status" value="1"/>
</dbReference>
<reference evidence="6" key="1">
    <citation type="submission" date="2018-06" db="EMBL/GenBank/DDBJ databases">
        <authorList>
            <person name="Zhirakovskaya E."/>
        </authorList>
    </citation>
    <scope>NUCLEOTIDE SEQUENCE</scope>
</reference>